<sequence length="86" mass="9559">MSNEKRTEGPPYVAQEANVGHARKPKSLAKPGKRARALAESAEGTPTPEELDAREEKVSRRRKPMGPTQDQVPETIPQELDEPEEQ</sequence>
<dbReference type="EMBL" id="JAINUL010000001">
    <property type="protein sequence ID" value="MCC0094588.1"/>
    <property type="molecule type" value="Genomic_DNA"/>
</dbReference>
<accession>A0ABS8E0W0</accession>
<comment type="caution">
    <text evidence="2">The sequence shown here is derived from an EMBL/GenBank/DDBJ whole genome shotgun (WGS) entry which is preliminary data.</text>
</comment>
<feature type="region of interest" description="Disordered" evidence="1">
    <location>
        <begin position="1"/>
        <end position="86"/>
    </location>
</feature>
<name>A0ABS8E0W0_9ACTN</name>
<proteinExistence type="predicted"/>
<evidence type="ECO:0000313" key="3">
    <source>
        <dbReference type="Proteomes" id="UP001520654"/>
    </source>
</evidence>
<keyword evidence="3" id="KW-1185">Reference proteome</keyword>
<evidence type="ECO:0000313" key="2">
    <source>
        <dbReference type="EMBL" id="MCC0094588.1"/>
    </source>
</evidence>
<feature type="compositionally biased region" description="Basic residues" evidence="1">
    <location>
        <begin position="21"/>
        <end position="36"/>
    </location>
</feature>
<reference evidence="2 3" key="1">
    <citation type="submission" date="2021-08" db="EMBL/GenBank/DDBJ databases">
        <title>Genomic Architecture of Streptomyces flavotricini NGL1 and Streptomyces erythrochromogenes HMS4 With Differential Plant Beneficial attributes and laccase production capabilities.</title>
        <authorList>
            <person name="Salwan R."/>
            <person name="Kaur R."/>
            <person name="Sharma V."/>
        </authorList>
    </citation>
    <scope>NUCLEOTIDE SEQUENCE [LARGE SCALE GENOMIC DNA]</scope>
    <source>
        <strain evidence="2 3">NGL1</strain>
    </source>
</reference>
<evidence type="ECO:0000256" key="1">
    <source>
        <dbReference type="SAM" id="MobiDB-lite"/>
    </source>
</evidence>
<dbReference type="RefSeq" id="WP_229335148.1">
    <property type="nucleotide sequence ID" value="NZ_JAINUL010000001.1"/>
</dbReference>
<protein>
    <submittedName>
        <fullName evidence="2">Uncharacterized protein</fullName>
    </submittedName>
</protein>
<dbReference type="Proteomes" id="UP001520654">
    <property type="component" value="Unassembled WGS sequence"/>
</dbReference>
<gene>
    <name evidence="2" type="ORF">K7B10_07285</name>
</gene>
<organism evidence="2 3">
    <name type="scientific">Streptomyces flavotricini</name>
    <dbReference type="NCBI Taxonomy" id="66888"/>
    <lineage>
        <taxon>Bacteria</taxon>
        <taxon>Bacillati</taxon>
        <taxon>Actinomycetota</taxon>
        <taxon>Actinomycetes</taxon>
        <taxon>Kitasatosporales</taxon>
        <taxon>Streptomycetaceae</taxon>
        <taxon>Streptomyces</taxon>
    </lineage>
</organism>